<dbReference type="Pfam" id="PF01443">
    <property type="entry name" value="Viral_helicase1"/>
    <property type="match status" value="1"/>
</dbReference>
<evidence type="ECO:0000259" key="2">
    <source>
        <dbReference type="PROSITE" id="PS51657"/>
    </source>
</evidence>
<reference evidence="3" key="1">
    <citation type="journal article" date="2016" name="Arch. Virol.">
        <title>Molecular and biological characterisation of two novel pomo-like viruses associated with potato (Solanum tuberosum) fields in Colombia.</title>
        <authorList>
            <person name="Gil J.F."/>
            <person name="Adams I."/>
            <person name="Boonham N."/>
            <person name="Nielsen S.L."/>
            <person name="Nicolaisen M."/>
        </authorList>
    </citation>
    <scope>NUCLEOTIDE SEQUENCE</scope>
    <source>
        <strain evidence="3">IS16</strain>
    </source>
</reference>
<dbReference type="SUPFAM" id="SSF52540">
    <property type="entry name" value="P-loop containing nucleoside triphosphate hydrolases"/>
    <property type="match status" value="1"/>
</dbReference>
<dbReference type="InterPro" id="IPR003593">
    <property type="entry name" value="AAA+_ATPase"/>
</dbReference>
<feature type="compositionally biased region" description="Basic and acidic residues" evidence="1">
    <location>
        <begin position="117"/>
        <end position="128"/>
    </location>
</feature>
<evidence type="ECO:0000313" key="3">
    <source>
        <dbReference type="EMBL" id="ALT22315.1"/>
    </source>
</evidence>
<dbReference type="PROSITE" id="PS51657">
    <property type="entry name" value="PSRV_HELICASE"/>
    <property type="match status" value="1"/>
</dbReference>
<proteinExistence type="predicted"/>
<dbReference type="EMBL" id="KT225278">
    <property type="protein sequence ID" value="ALT22315.1"/>
    <property type="molecule type" value="Genomic_RNA"/>
</dbReference>
<feature type="domain" description="(+)RNA virus helicase C-terminal" evidence="2">
    <location>
        <begin position="197"/>
        <end position="475"/>
    </location>
</feature>
<accession>A0A0U2REN5</accession>
<feature type="region of interest" description="Disordered" evidence="1">
    <location>
        <begin position="97"/>
        <end position="140"/>
    </location>
</feature>
<dbReference type="InterPro" id="IPR027417">
    <property type="entry name" value="P-loop_NTPase"/>
</dbReference>
<feature type="compositionally biased region" description="Polar residues" evidence="1">
    <location>
        <begin position="31"/>
        <end position="44"/>
    </location>
</feature>
<gene>
    <name evidence="3" type="primary">tgbp1</name>
</gene>
<dbReference type="SMART" id="SM00382">
    <property type="entry name" value="AAA"/>
    <property type="match status" value="1"/>
</dbReference>
<dbReference type="InterPro" id="IPR027351">
    <property type="entry name" value="(+)RNA_virus_helicase_core_dom"/>
</dbReference>
<evidence type="ECO:0000256" key="1">
    <source>
        <dbReference type="SAM" id="MobiDB-lite"/>
    </source>
</evidence>
<feature type="compositionally biased region" description="Basic and acidic residues" evidence="1">
    <location>
        <begin position="47"/>
        <end position="59"/>
    </location>
</feature>
<feature type="compositionally biased region" description="Basic and acidic residues" evidence="1">
    <location>
        <begin position="100"/>
        <end position="110"/>
    </location>
</feature>
<sequence>MEIRRGRNKTKADFSVGDDPSYASKWKPLKSGSTTKPDSANSVSKPDFCEEDKSLDKDLNNSTLGSLPVSGKCDNSSKGKSRGGDCVPNLDCTGEFASSTDHKDQVRQPKDVIGSSKSEKVQSEEKPARSQNFQAPKLGSERYAGKRPLDIVSNLCVECGFKPTGQPLKRYPEDYFAKSGLLKKFDKYLSERLDKGCNLTQEETEVVLRNLRKKRTTIPFLAGTISGVPGSGKTTLLRKIQNSAGLNSAVILGNPRHKTSFSNLNSCYTAKDILLLDAEVKFDVLLVDEYTLLSNGEILLLQKILSAKIVILFGDRAQGDSSFLSSVEWVFIPVIFSCDTSHRFGEATAALCGQQGFDFKGNGQQDEVRVEDIEGSSEATNICLAFTERSVEELADCSITATLVEDVQGKEYDTVSLFVFDEDREALSNPHLRAVAYTRHRKLLILRIPQSLHLSLMNGELAEEYRARTHRYGKN</sequence>
<name>A0A0U2REN5_9VIRU</name>
<feature type="region of interest" description="Disordered" evidence="1">
    <location>
        <begin position="1"/>
        <end position="84"/>
    </location>
</feature>
<protein>
    <submittedName>
        <fullName evidence="3">Triple gene block protein 1</fullName>
    </submittedName>
</protein>
<organism evidence="3">
    <name type="scientific">Soil-borne virus 2</name>
    <dbReference type="NCBI Taxonomy" id="1770234"/>
    <lineage>
        <taxon>Viruses</taxon>
        <taxon>Riboviria</taxon>
        <taxon>Orthornavirae</taxon>
        <taxon>Kitrinoviricota</taxon>
        <taxon>Alsuviricetes</taxon>
        <taxon>Martellivirales</taxon>
        <taxon>Virgaviridae</taxon>
        <taxon>Pomovirus</taxon>
    </lineage>
</organism>
<dbReference type="Gene3D" id="3.40.50.300">
    <property type="entry name" value="P-loop containing nucleotide triphosphate hydrolases"/>
    <property type="match status" value="1"/>
</dbReference>
<dbReference type="GO" id="GO:0005524">
    <property type="term" value="F:ATP binding"/>
    <property type="evidence" value="ECO:0007669"/>
    <property type="project" value="InterPro"/>
</dbReference>